<proteinExistence type="inferred from homology"/>
<organism evidence="5 6">
    <name type="scientific">Dasania phycosphaerae</name>
    <dbReference type="NCBI Taxonomy" id="2950436"/>
    <lineage>
        <taxon>Bacteria</taxon>
        <taxon>Pseudomonadati</taxon>
        <taxon>Pseudomonadota</taxon>
        <taxon>Gammaproteobacteria</taxon>
        <taxon>Cellvibrionales</taxon>
        <taxon>Spongiibacteraceae</taxon>
        <taxon>Dasania</taxon>
    </lineage>
</organism>
<dbReference type="PIRSF" id="PIRSF019455">
    <property type="entry name" value="CopR_AtkY"/>
    <property type="match status" value="1"/>
</dbReference>
<comment type="similarity">
    <text evidence="1">Belongs to the BlaI transcriptional regulatory family.</text>
</comment>
<keyword evidence="3" id="KW-0238">DNA-binding</keyword>
<dbReference type="RefSeq" id="WP_258329911.1">
    <property type="nucleotide sequence ID" value="NZ_JAPTGG010000001.1"/>
</dbReference>
<evidence type="ECO:0000256" key="4">
    <source>
        <dbReference type="ARBA" id="ARBA00023163"/>
    </source>
</evidence>
<dbReference type="InterPro" id="IPR005650">
    <property type="entry name" value="BlaI_family"/>
</dbReference>
<evidence type="ECO:0000256" key="2">
    <source>
        <dbReference type="ARBA" id="ARBA00023015"/>
    </source>
</evidence>
<comment type="caution">
    <text evidence="5">The sequence shown here is derived from an EMBL/GenBank/DDBJ whole genome shotgun (WGS) entry which is preliminary data.</text>
</comment>
<sequence length="127" mass="14474">MNKDKDLSRRERQIMDILYEKEHCSAHEVRDNMPDAPSYSTVRALLAKLLEKDQIDHRQEGAKYIYFPKQKLGSARQSALQRLVKIFFGGSTAKAANALLGLNAKGLNKDELDELSKIIEQAREKQS</sequence>
<keyword evidence="4" id="KW-0804">Transcription</keyword>
<evidence type="ECO:0000313" key="5">
    <source>
        <dbReference type="EMBL" id="MCZ0863767.1"/>
    </source>
</evidence>
<protein>
    <submittedName>
        <fullName evidence="5">BlaI/MecI/CopY family transcriptional regulator</fullName>
    </submittedName>
</protein>
<keyword evidence="6" id="KW-1185">Reference proteome</keyword>
<evidence type="ECO:0000313" key="6">
    <source>
        <dbReference type="Proteomes" id="UP001069090"/>
    </source>
</evidence>
<gene>
    <name evidence="5" type="ORF">O0V09_01060</name>
</gene>
<reference evidence="5 6" key="1">
    <citation type="submission" date="2022-12" db="EMBL/GenBank/DDBJ databases">
        <title>Dasania phycosphaerae sp. nov., isolated from particulate material of the south coast of Korea.</title>
        <authorList>
            <person name="Jiang Y."/>
        </authorList>
    </citation>
    <scope>NUCLEOTIDE SEQUENCE [LARGE SCALE GENOMIC DNA]</scope>
    <source>
        <strain evidence="5 6">GY-19</strain>
    </source>
</reference>
<name>A0A9J6RHT3_9GAMM</name>
<keyword evidence="2" id="KW-0805">Transcription regulation</keyword>
<dbReference type="Pfam" id="PF03965">
    <property type="entry name" value="Penicillinase_R"/>
    <property type="match status" value="1"/>
</dbReference>
<dbReference type="Gene3D" id="1.10.10.10">
    <property type="entry name" value="Winged helix-like DNA-binding domain superfamily/Winged helix DNA-binding domain"/>
    <property type="match status" value="1"/>
</dbReference>
<dbReference type="GO" id="GO:0003677">
    <property type="term" value="F:DNA binding"/>
    <property type="evidence" value="ECO:0007669"/>
    <property type="project" value="UniProtKB-KW"/>
</dbReference>
<dbReference type="InterPro" id="IPR036390">
    <property type="entry name" value="WH_DNA-bd_sf"/>
</dbReference>
<dbReference type="AlphaFoldDB" id="A0A9J6RHT3"/>
<evidence type="ECO:0000256" key="3">
    <source>
        <dbReference type="ARBA" id="ARBA00023125"/>
    </source>
</evidence>
<accession>A0A9J6RHT3</accession>
<dbReference type="GO" id="GO:0045892">
    <property type="term" value="P:negative regulation of DNA-templated transcription"/>
    <property type="evidence" value="ECO:0007669"/>
    <property type="project" value="InterPro"/>
</dbReference>
<dbReference type="Proteomes" id="UP001069090">
    <property type="component" value="Unassembled WGS sequence"/>
</dbReference>
<dbReference type="SUPFAM" id="SSF46785">
    <property type="entry name" value="Winged helix' DNA-binding domain"/>
    <property type="match status" value="1"/>
</dbReference>
<evidence type="ECO:0000256" key="1">
    <source>
        <dbReference type="ARBA" id="ARBA00011046"/>
    </source>
</evidence>
<dbReference type="InterPro" id="IPR036388">
    <property type="entry name" value="WH-like_DNA-bd_sf"/>
</dbReference>
<dbReference type="EMBL" id="JAPTGG010000001">
    <property type="protein sequence ID" value="MCZ0863767.1"/>
    <property type="molecule type" value="Genomic_DNA"/>
</dbReference>